<evidence type="ECO:0000313" key="2">
    <source>
        <dbReference type="Proteomes" id="UP001611383"/>
    </source>
</evidence>
<protein>
    <submittedName>
        <fullName evidence="1">Uncharacterized protein</fullName>
    </submittedName>
</protein>
<dbReference type="EMBL" id="CP043494">
    <property type="protein sequence ID" value="WNG42684.1"/>
    <property type="molecule type" value="Genomic_DNA"/>
</dbReference>
<accession>A0ABY9WFW4</accession>
<organism evidence="1 2">
    <name type="scientific">Archangium minus</name>
    <dbReference type="NCBI Taxonomy" id="83450"/>
    <lineage>
        <taxon>Bacteria</taxon>
        <taxon>Pseudomonadati</taxon>
        <taxon>Myxococcota</taxon>
        <taxon>Myxococcia</taxon>
        <taxon>Myxococcales</taxon>
        <taxon>Cystobacterineae</taxon>
        <taxon>Archangiaceae</taxon>
        <taxon>Archangium</taxon>
    </lineage>
</organism>
<evidence type="ECO:0000313" key="1">
    <source>
        <dbReference type="EMBL" id="WNG42684.1"/>
    </source>
</evidence>
<dbReference type="Proteomes" id="UP001611383">
    <property type="component" value="Chromosome"/>
</dbReference>
<reference evidence="1 2" key="1">
    <citation type="submission" date="2019-08" db="EMBL/GenBank/DDBJ databases">
        <title>Archangium and Cystobacter genomes.</title>
        <authorList>
            <person name="Chen I.-C.K."/>
            <person name="Wielgoss S."/>
        </authorList>
    </citation>
    <scope>NUCLEOTIDE SEQUENCE [LARGE SCALE GENOMIC DNA]</scope>
    <source>
        <strain evidence="1 2">Cbm 6</strain>
    </source>
</reference>
<gene>
    <name evidence="1" type="ORF">F0U60_00190</name>
</gene>
<sequence>MIRLDLASQAERSADALSSLLGGIDSGRGRDRTLKQFEAVCLHLHTLAAAFLLVEGEPQAFHEELCRAAWQWRRLLRIQHSQGWLPPPASRNMPLLGAVLAGHWDLARDVAALSTTTWQQGEEYEDDACWAILLQEVVLARADGPSRIDALLAKLEQLGGEQNEHRCAWVRSLSALNASSLADSFVALHAIHGEQIERRVLSMTASAEKLAPYRYLWFEGLALLSLSARAGLPVREGYFKYCPPLARVPMERPFREDELQRS</sequence>
<proteinExistence type="predicted"/>
<name>A0ABY9WFW4_9BACT</name>
<keyword evidence="2" id="KW-1185">Reference proteome</keyword>
<dbReference type="RefSeq" id="WP_395812647.1">
    <property type="nucleotide sequence ID" value="NZ_CP043494.1"/>
</dbReference>